<evidence type="ECO:0000256" key="1">
    <source>
        <dbReference type="ARBA" id="ARBA00009995"/>
    </source>
</evidence>
<dbReference type="GO" id="GO:0016758">
    <property type="term" value="F:hexosyltransferase activity"/>
    <property type="evidence" value="ECO:0007669"/>
    <property type="project" value="UniProtKB-ARBA"/>
</dbReference>
<dbReference type="EMBL" id="JBJUIK010000015">
    <property type="protein sequence ID" value="KAL3501567.1"/>
    <property type="molecule type" value="Genomic_DNA"/>
</dbReference>
<sequence>MPTSKSGLHVLVFPFPAQGHMLPVLDFTHQLAQHGFAITILVTPKNLPILNPLLSAHSSIQTLVFPFPHHPSIPCGAENVKDIGNHGTGPIIGALSKLNDQLIQWFKAHHSPPDVILSDFFLGWTQDMAHQIGIPRIAFYTSGAFITSVFYHLWQNIESLVSKNVVNFVDLPKSPSFIWDHLPSVFRRYRKSDPDWEIVKNGMIANMSSWGSIFNTFDALEEEYLQYLKKIMGHDRIFAVGPINLMGSPDRMGPCGSSTDTNQRVVKWLDGCPDRSVLYVCFGSQKSLSEAQMEALAAGLEQSGVRFIWVVMSTAQQMAQGCRFVLDGFEDRVSGKGIVIKGWAPQVSTLSHWAVGGILCHCGWNSVLEAMVAGVKILGWPMEAEQFVNARLLVDYLGAAFRICEGVDTVPDPIELACKISQSMRKDTIEMVRARELQDKALSTIKVGGSSKKNMDRLVKELAQLQGH</sequence>
<dbReference type="Pfam" id="PF00201">
    <property type="entry name" value="UDPGT"/>
    <property type="match status" value="1"/>
</dbReference>
<dbReference type="AlphaFoldDB" id="A0ABD2Y1Z6"/>
<dbReference type="Proteomes" id="UP001630127">
    <property type="component" value="Unassembled WGS sequence"/>
</dbReference>
<keyword evidence="4" id="KW-1185">Reference proteome</keyword>
<dbReference type="PANTHER" id="PTHR48047:SF28">
    <property type="entry name" value="F11M15.8 PROTEIN"/>
    <property type="match status" value="1"/>
</dbReference>
<comment type="similarity">
    <text evidence="1">Belongs to the UDP-glycosyltransferase family.</text>
</comment>
<dbReference type="PANTHER" id="PTHR48047">
    <property type="entry name" value="GLYCOSYLTRANSFERASE"/>
    <property type="match status" value="1"/>
</dbReference>
<comment type="caution">
    <text evidence="3">The sequence shown here is derived from an EMBL/GenBank/DDBJ whole genome shotgun (WGS) entry which is preliminary data.</text>
</comment>
<evidence type="ECO:0000313" key="4">
    <source>
        <dbReference type="Proteomes" id="UP001630127"/>
    </source>
</evidence>
<dbReference type="Gene3D" id="3.40.50.2000">
    <property type="entry name" value="Glycogen Phosphorylase B"/>
    <property type="match status" value="2"/>
</dbReference>
<name>A0ABD2Y1Z6_9GENT</name>
<evidence type="ECO:0000313" key="3">
    <source>
        <dbReference type="EMBL" id="KAL3501567.1"/>
    </source>
</evidence>
<proteinExistence type="inferred from homology"/>
<evidence type="ECO:0008006" key="5">
    <source>
        <dbReference type="Google" id="ProtNLM"/>
    </source>
</evidence>
<dbReference type="CDD" id="cd03784">
    <property type="entry name" value="GT1_Gtf-like"/>
    <property type="match status" value="1"/>
</dbReference>
<dbReference type="FunFam" id="3.40.50.2000:FF:000143">
    <property type="entry name" value="UDP-glycosyltransferase 89B1"/>
    <property type="match status" value="1"/>
</dbReference>
<organism evidence="3 4">
    <name type="scientific">Cinchona calisaya</name>
    <dbReference type="NCBI Taxonomy" id="153742"/>
    <lineage>
        <taxon>Eukaryota</taxon>
        <taxon>Viridiplantae</taxon>
        <taxon>Streptophyta</taxon>
        <taxon>Embryophyta</taxon>
        <taxon>Tracheophyta</taxon>
        <taxon>Spermatophyta</taxon>
        <taxon>Magnoliopsida</taxon>
        <taxon>eudicotyledons</taxon>
        <taxon>Gunneridae</taxon>
        <taxon>Pentapetalae</taxon>
        <taxon>asterids</taxon>
        <taxon>lamiids</taxon>
        <taxon>Gentianales</taxon>
        <taxon>Rubiaceae</taxon>
        <taxon>Cinchonoideae</taxon>
        <taxon>Cinchoneae</taxon>
        <taxon>Cinchona</taxon>
    </lineage>
</organism>
<dbReference type="InterPro" id="IPR002213">
    <property type="entry name" value="UDP_glucos_trans"/>
</dbReference>
<gene>
    <name evidence="3" type="ORF">ACH5RR_036016</name>
</gene>
<reference evidence="3 4" key="1">
    <citation type="submission" date="2024-11" db="EMBL/GenBank/DDBJ databases">
        <title>A near-complete genome assembly of Cinchona calisaya.</title>
        <authorList>
            <person name="Lian D.C."/>
            <person name="Zhao X.W."/>
            <person name="Wei L."/>
        </authorList>
    </citation>
    <scope>NUCLEOTIDE SEQUENCE [LARGE SCALE GENOMIC DNA]</scope>
    <source>
        <tissue evidence="3">Nenye</tissue>
    </source>
</reference>
<dbReference type="FunFam" id="3.40.50.2000:FF:000064">
    <property type="entry name" value="Glycosyltransferase"/>
    <property type="match status" value="1"/>
</dbReference>
<dbReference type="GO" id="GO:0008194">
    <property type="term" value="F:UDP-glycosyltransferase activity"/>
    <property type="evidence" value="ECO:0007669"/>
    <property type="project" value="UniProtKB-ARBA"/>
</dbReference>
<protein>
    <recommendedName>
        <fullName evidence="5">Glycosyltransferase</fullName>
    </recommendedName>
</protein>
<keyword evidence="2" id="KW-0808">Transferase</keyword>
<evidence type="ECO:0000256" key="2">
    <source>
        <dbReference type="ARBA" id="ARBA00022679"/>
    </source>
</evidence>
<dbReference type="SUPFAM" id="SSF53756">
    <property type="entry name" value="UDP-Glycosyltransferase/glycogen phosphorylase"/>
    <property type="match status" value="1"/>
</dbReference>
<accession>A0ABD2Y1Z6</accession>